<accession>A0A4W4HEW2</accession>
<reference evidence="3" key="2">
    <citation type="journal article" date="2017" name="Sci. Adv.">
        <title>A tail of two voltages: Proteomic comparison of the three electric organs of the electric eel.</title>
        <authorList>
            <person name="Traeger L.L."/>
            <person name="Sabat G."/>
            <person name="Barrett-Wilt G.A."/>
            <person name="Wells G.B."/>
            <person name="Sussman M.R."/>
        </authorList>
    </citation>
    <scope>NUCLEOTIDE SEQUENCE [LARGE SCALE GENOMIC DNA]</scope>
</reference>
<proteinExistence type="predicted"/>
<evidence type="ECO:0000313" key="3">
    <source>
        <dbReference type="Proteomes" id="UP000314983"/>
    </source>
</evidence>
<reference evidence="2" key="4">
    <citation type="submission" date="2025-08" db="UniProtKB">
        <authorList>
            <consortium name="Ensembl"/>
        </authorList>
    </citation>
    <scope>IDENTIFICATION</scope>
</reference>
<reference evidence="2" key="5">
    <citation type="submission" date="2025-09" db="UniProtKB">
        <authorList>
            <consortium name="Ensembl"/>
        </authorList>
    </citation>
    <scope>IDENTIFICATION</scope>
</reference>
<name>A0A4W4HEW2_ELEEL</name>
<organism evidence="2 3">
    <name type="scientific">Electrophorus electricus</name>
    <name type="common">Electric eel</name>
    <name type="synonym">Gymnotus electricus</name>
    <dbReference type="NCBI Taxonomy" id="8005"/>
    <lineage>
        <taxon>Eukaryota</taxon>
        <taxon>Metazoa</taxon>
        <taxon>Chordata</taxon>
        <taxon>Craniata</taxon>
        <taxon>Vertebrata</taxon>
        <taxon>Euteleostomi</taxon>
        <taxon>Actinopterygii</taxon>
        <taxon>Neopterygii</taxon>
        <taxon>Teleostei</taxon>
        <taxon>Ostariophysi</taxon>
        <taxon>Gymnotiformes</taxon>
        <taxon>Gymnotoidei</taxon>
        <taxon>Gymnotidae</taxon>
        <taxon>Electrophorus</taxon>
    </lineage>
</organism>
<feature type="compositionally biased region" description="Polar residues" evidence="1">
    <location>
        <begin position="74"/>
        <end position="96"/>
    </location>
</feature>
<dbReference type="STRING" id="8005.ENSEEEP00000047507"/>
<feature type="region of interest" description="Disordered" evidence="1">
    <location>
        <begin position="74"/>
        <end position="100"/>
    </location>
</feature>
<evidence type="ECO:0000256" key="1">
    <source>
        <dbReference type="SAM" id="MobiDB-lite"/>
    </source>
</evidence>
<dbReference type="AlphaFoldDB" id="A0A4W4HEW2"/>
<reference evidence="2" key="3">
    <citation type="submission" date="2020-05" db="EMBL/GenBank/DDBJ databases">
        <title>Electrophorus electricus (electric eel) genome, fEleEle1, primary haplotype.</title>
        <authorList>
            <person name="Myers G."/>
            <person name="Meyer A."/>
            <person name="Fedrigo O."/>
            <person name="Formenti G."/>
            <person name="Rhie A."/>
            <person name="Tracey A."/>
            <person name="Sims Y."/>
            <person name="Jarvis E.D."/>
        </authorList>
    </citation>
    <scope>NUCLEOTIDE SEQUENCE [LARGE SCALE GENOMIC DNA]</scope>
</reference>
<keyword evidence="3" id="KW-1185">Reference proteome</keyword>
<dbReference type="Proteomes" id="UP000314983">
    <property type="component" value="Chromosome 8"/>
</dbReference>
<reference evidence="3" key="1">
    <citation type="journal article" date="2014" name="Science">
        <title>Nonhuman genetics. Genomic basis for the convergent evolution of electric organs.</title>
        <authorList>
            <person name="Gallant J.R."/>
            <person name="Traeger L.L."/>
            <person name="Volkening J.D."/>
            <person name="Moffett H."/>
            <person name="Chen P.H."/>
            <person name="Novina C.D."/>
            <person name="Phillips G.N.Jr."/>
            <person name="Anand R."/>
            <person name="Wells G.B."/>
            <person name="Pinch M."/>
            <person name="Guth R."/>
            <person name="Unguez G.A."/>
            <person name="Albert J.S."/>
            <person name="Zakon H.H."/>
            <person name="Samanta M.P."/>
            <person name="Sussman M.R."/>
        </authorList>
    </citation>
    <scope>NUCLEOTIDE SEQUENCE [LARGE SCALE GENOMIC DNA]</scope>
</reference>
<protein>
    <submittedName>
        <fullName evidence="2">Uncharacterized protein</fullName>
    </submittedName>
</protein>
<sequence>SKPVDVTKSHSWVPTRSYWRLRSSLMSLTVMETIDVMENNRLSSEEVVDLTCEGSEPADVDLTNNDSAVLVDEGTQSRAGQEDTNLSSLHASSTARSKPGMVSCPVSMDAYAEIIDSGWLMVSVYQCSQCICDSLNRTHTCSKLGLMNCEPCYKQYPLSSE</sequence>
<evidence type="ECO:0000313" key="2">
    <source>
        <dbReference type="Ensembl" id="ENSEEEP00000047507.2"/>
    </source>
</evidence>
<dbReference type="Ensembl" id="ENSEEET00000048031.2">
    <property type="protein sequence ID" value="ENSEEEP00000047507.2"/>
    <property type="gene ID" value="ENSEEEG00000022356.2"/>
</dbReference>